<protein>
    <recommendedName>
        <fullName evidence="2">non-specific serine/threonine protein kinase</fullName>
        <ecNumber evidence="2">2.7.11.1</ecNumber>
    </recommendedName>
</protein>
<evidence type="ECO:0000256" key="14">
    <source>
        <dbReference type="ARBA" id="ARBA00022989"/>
    </source>
</evidence>
<dbReference type="PROSITE" id="PS00108">
    <property type="entry name" value="PROTEIN_KINASE_ST"/>
    <property type="match status" value="1"/>
</dbReference>
<evidence type="ECO:0000256" key="10">
    <source>
        <dbReference type="ARBA" id="ARBA00022737"/>
    </source>
</evidence>
<evidence type="ECO:0000256" key="20">
    <source>
        <dbReference type="PROSITE-ProRule" id="PRU10141"/>
    </source>
</evidence>
<organism evidence="23 24">
    <name type="scientific">Theobroma cacao</name>
    <name type="common">Cacao</name>
    <name type="synonym">Cocoa</name>
    <dbReference type="NCBI Taxonomy" id="3641"/>
    <lineage>
        <taxon>Eukaryota</taxon>
        <taxon>Viridiplantae</taxon>
        <taxon>Streptophyta</taxon>
        <taxon>Embryophyta</taxon>
        <taxon>Tracheophyta</taxon>
        <taxon>Spermatophyta</taxon>
        <taxon>Magnoliopsida</taxon>
        <taxon>eudicotyledons</taxon>
        <taxon>Gunneridae</taxon>
        <taxon>Pentapetalae</taxon>
        <taxon>rosids</taxon>
        <taxon>malvids</taxon>
        <taxon>Malvales</taxon>
        <taxon>Malvaceae</taxon>
        <taxon>Byttnerioideae</taxon>
        <taxon>Theobroma</taxon>
    </lineage>
</organism>
<evidence type="ECO:0000256" key="7">
    <source>
        <dbReference type="ARBA" id="ARBA00022679"/>
    </source>
</evidence>
<dbReference type="PANTHER" id="PTHR27008">
    <property type="entry name" value="OS04G0122200 PROTEIN"/>
    <property type="match status" value="1"/>
</dbReference>
<dbReference type="AlphaFoldDB" id="A0AB32X2E7"/>
<keyword evidence="6" id="KW-0433">Leucine-rich repeat</keyword>
<evidence type="ECO:0000256" key="8">
    <source>
        <dbReference type="ARBA" id="ARBA00022692"/>
    </source>
</evidence>
<keyword evidence="14 21" id="KW-1133">Transmembrane helix</keyword>
<evidence type="ECO:0000256" key="19">
    <source>
        <dbReference type="ARBA" id="ARBA00048679"/>
    </source>
</evidence>
<dbReference type="InterPro" id="IPR003591">
    <property type="entry name" value="Leu-rich_rpt_typical-subtyp"/>
</dbReference>
<dbReference type="Gene3D" id="3.80.10.10">
    <property type="entry name" value="Ribonuclease Inhibitor"/>
    <property type="match status" value="3"/>
</dbReference>
<evidence type="ECO:0000256" key="5">
    <source>
        <dbReference type="ARBA" id="ARBA00022553"/>
    </source>
</evidence>
<dbReference type="InterPro" id="IPR001245">
    <property type="entry name" value="Ser-Thr/Tyr_kinase_cat_dom"/>
</dbReference>
<dbReference type="Pfam" id="PF13855">
    <property type="entry name" value="LRR_8"/>
    <property type="match status" value="2"/>
</dbReference>
<keyword evidence="15 21" id="KW-0472">Membrane</keyword>
<evidence type="ECO:0000313" key="24">
    <source>
        <dbReference type="RefSeq" id="XP_017985326.1"/>
    </source>
</evidence>
<evidence type="ECO:0000256" key="17">
    <source>
        <dbReference type="ARBA" id="ARBA00023180"/>
    </source>
</evidence>
<evidence type="ECO:0000256" key="11">
    <source>
        <dbReference type="ARBA" id="ARBA00022741"/>
    </source>
</evidence>
<dbReference type="InterPro" id="IPR017441">
    <property type="entry name" value="Protein_kinase_ATP_BS"/>
</dbReference>
<dbReference type="EC" id="2.7.11.1" evidence="2"/>
<dbReference type="InterPro" id="IPR011009">
    <property type="entry name" value="Kinase-like_dom_sf"/>
</dbReference>
<feature type="domain" description="Protein kinase" evidence="22">
    <location>
        <begin position="500"/>
        <end position="780"/>
    </location>
</feature>
<evidence type="ECO:0000313" key="23">
    <source>
        <dbReference type="Proteomes" id="UP000694886"/>
    </source>
</evidence>
<dbReference type="Gene3D" id="1.10.510.10">
    <property type="entry name" value="Transferase(Phosphotransferase) domain 1"/>
    <property type="match status" value="1"/>
</dbReference>
<evidence type="ECO:0000256" key="4">
    <source>
        <dbReference type="ARBA" id="ARBA00022527"/>
    </source>
</evidence>
<evidence type="ECO:0000256" key="18">
    <source>
        <dbReference type="ARBA" id="ARBA00047899"/>
    </source>
</evidence>
<keyword evidence="8 21" id="KW-0812">Transmembrane</keyword>
<reference evidence="24" key="1">
    <citation type="submission" date="2025-08" db="UniProtKB">
        <authorList>
            <consortium name="RefSeq"/>
        </authorList>
    </citation>
    <scope>IDENTIFICATION</scope>
</reference>
<keyword evidence="7" id="KW-0808">Transferase</keyword>
<accession>A0AB32X2E7</accession>
<dbReference type="PANTHER" id="PTHR27008:SF583">
    <property type="entry name" value="LRR RECEPTOR-LIKE SERINE_THREONINE-PROTEIN KINASE FLS2"/>
    <property type="match status" value="1"/>
</dbReference>
<keyword evidence="3" id="KW-1003">Cell membrane</keyword>
<comment type="catalytic activity">
    <reaction evidence="18">
        <text>L-threonyl-[protein] + ATP = O-phospho-L-threonyl-[protein] + ADP + H(+)</text>
        <dbReference type="Rhea" id="RHEA:46608"/>
        <dbReference type="Rhea" id="RHEA-COMP:11060"/>
        <dbReference type="Rhea" id="RHEA-COMP:11605"/>
        <dbReference type="ChEBI" id="CHEBI:15378"/>
        <dbReference type="ChEBI" id="CHEBI:30013"/>
        <dbReference type="ChEBI" id="CHEBI:30616"/>
        <dbReference type="ChEBI" id="CHEBI:61977"/>
        <dbReference type="ChEBI" id="CHEBI:456216"/>
        <dbReference type="EC" id="2.7.11.1"/>
    </reaction>
</comment>
<dbReference type="PROSITE" id="PS50011">
    <property type="entry name" value="PROTEIN_KINASE_DOM"/>
    <property type="match status" value="1"/>
</dbReference>
<dbReference type="SMART" id="SM00369">
    <property type="entry name" value="LRR_TYP"/>
    <property type="match status" value="5"/>
</dbReference>
<dbReference type="GO" id="GO:0005886">
    <property type="term" value="C:plasma membrane"/>
    <property type="evidence" value="ECO:0007669"/>
    <property type="project" value="UniProtKB-SubCell"/>
</dbReference>
<dbReference type="RefSeq" id="XP_017985326.1">
    <property type="nucleotide sequence ID" value="XM_018129837.1"/>
</dbReference>
<keyword evidence="11 20" id="KW-0547">Nucleotide-binding</keyword>
<dbReference type="SMART" id="SM00220">
    <property type="entry name" value="S_TKc"/>
    <property type="match status" value="1"/>
</dbReference>
<dbReference type="GeneID" id="18592830"/>
<evidence type="ECO:0000256" key="21">
    <source>
        <dbReference type="SAM" id="Phobius"/>
    </source>
</evidence>
<keyword evidence="5" id="KW-0597">Phosphoprotein</keyword>
<proteinExistence type="predicted"/>
<dbReference type="Proteomes" id="UP000694886">
    <property type="component" value="Unplaced"/>
</dbReference>
<dbReference type="SUPFAM" id="SSF56112">
    <property type="entry name" value="Protein kinase-like (PK-like)"/>
    <property type="match status" value="1"/>
</dbReference>
<gene>
    <name evidence="24" type="primary">LOC18592830</name>
</gene>
<evidence type="ECO:0000256" key="12">
    <source>
        <dbReference type="ARBA" id="ARBA00022777"/>
    </source>
</evidence>
<dbReference type="KEGG" id="tcc:18592830"/>
<dbReference type="FunFam" id="3.30.200.20:FF:000661">
    <property type="entry name" value="Serine-threonine protein kinase plant-type"/>
    <property type="match status" value="1"/>
</dbReference>
<comment type="catalytic activity">
    <reaction evidence="19">
        <text>L-seryl-[protein] + ATP = O-phospho-L-seryl-[protein] + ADP + H(+)</text>
        <dbReference type="Rhea" id="RHEA:17989"/>
        <dbReference type="Rhea" id="RHEA-COMP:9863"/>
        <dbReference type="Rhea" id="RHEA-COMP:11604"/>
        <dbReference type="ChEBI" id="CHEBI:15378"/>
        <dbReference type="ChEBI" id="CHEBI:29999"/>
        <dbReference type="ChEBI" id="CHEBI:30616"/>
        <dbReference type="ChEBI" id="CHEBI:83421"/>
        <dbReference type="ChEBI" id="CHEBI:456216"/>
        <dbReference type="EC" id="2.7.11.1"/>
    </reaction>
</comment>
<name>A0AB32X2E7_THECC</name>
<dbReference type="InterPro" id="IPR051809">
    <property type="entry name" value="Plant_receptor-like_S/T_kinase"/>
</dbReference>
<dbReference type="SUPFAM" id="SSF52058">
    <property type="entry name" value="L domain-like"/>
    <property type="match status" value="2"/>
</dbReference>
<feature type="binding site" evidence="20">
    <location>
        <position position="528"/>
    </location>
    <ligand>
        <name>ATP</name>
        <dbReference type="ChEBI" id="CHEBI:30616"/>
    </ligand>
</feature>
<dbReference type="FunFam" id="1.10.510.10:FF:000358">
    <property type="entry name" value="Putative leucine-rich repeat receptor-like serine/threonine-protein kinase"/>
    <property type="match status" value="1"/>
</dbReference>
<keyword evidence="12" id="KW-0418">Kinase</keyword>
<evidence type="ECO:0000256" key="6">
    <source>
        <dbReference type="ARBA" id="ARBA00022614"/>
    </source>
</evidence>
<evidence type="ECO:0000256" key="16">
    <source>
        <dbReference type="ARBA" id="ARBA00023170"/>
    </source>
</evidence>
<dbReference type="PROSITE" id="PS51450">
    <property type="entry name" value="LRR"/>
    <property type="match status" value="1"/>
</dbReference>
<feature type="transmembrane region" description="Helical" evidence="21">
    <location>
        <begin position="443"/>
        <end position="464"/>
    </location>
</feature>
<dbReference type="InterPro" id="IPR032675">
    <property type="entry name" value="LRR_dom_sf"/>
</dbReference>
<keyword evidence="9" id="KW-0732">Signal</keyword>
<dbReference type="FunFam" id="3.80.10.10:FF:000095">
    <property type="entry name" value="LRR receptor-like serine/threonine-protein kinase GSO1"/>
    <property type="match status" value="1"/>
</dbReference>
<dbReference type="Pfam" id="PF00560">
    <property type="entry name" value="LRR_1"/>
    <property type="match status" value="3"/>
</dbReference>
<dbReference type="InterPro" id="IPR000719">
    <property type="entry name" value="Prot_kinase_dom"/>
</dbReference>
<comment type="subcellular location">
    <subcellularLocation>
        <location evidence="1">Cell membrane</location>
        <topology evidence="1">Single-pass membrane protein</topology>
    </subcellularLocation>
</comment>
<evidence type="ECO:0000256" key="3">
    <source>
        <dbReference type="ARBA" id="ARBA00022475"/>
    </source>
</evidence>
<evidence type="ECO:0000256" key="13">
    <source>
        <dbReference type="ARBA" id="ARBA00022840"/>
    </source>
</evidence>
<keyword evidence="13 20" id="KW-0067">ATP-binding</keyword>
<keyword evidence="10" id="KW-0677">Repeat</keyword>
<dbReference type="PROSITE" id="PS00107">
    <property type="entry name" value="PROTEIN_KINASE_ATP"/>
    <property type="match status" value="1"/>
</dbReference>
<evidence type="ECO:0000259" key="22">
    <source>
        <dbReference type="PROSITE" id="PS50011"/>
    </source>
</evidence>
<keyword evidence="4" id="KW-0723">Serine/threonine-protein kinase</keyword>
<dbReference type="Pfam" id="PF07714">
    <property type="entry name" value="PK_Tyr_Ser-Thr"/>
    <property type="match status" value="1"/>
</dbReference>
<dbReference type="GO" id="GO:0004674">
    <property type="term" value="F:protein serine/threonine kinase activity"/>
    <property type="evidence" value="ECO:0007669"/>
    <property type="project" value="UniProtKB-KW"/>
</dbReference>
<sequence>MSLCEIPSEIRNLIRLEKFNARHMHLSGQIPLSIFNISSLRIIYLHNNSLSGKLPCMSLDSNLEELFLWGNYLSGNISDCISNASKLKILNLNQNSFIGLIPNTLGNLRFLEVLRLWSNHLTTKTPNHEWSFLSSLANCKNLRVLEISFNPLNGILPTSILNLSASLQRFVADDCKIKGFIPMEIGSLSNIMVLSLSQNELSGSIPATIGRLQNVQGLYLNGNKLQGPIPDSVCHLEKLSYLSLSANMLQGPIPHCLGDLTFLRNLYLDSNKLHSTIPFTFWSLKDILKVDLSSNYLNGSLPLDIGNLKVLTNLNLSRNLFSSDIPITIGGLNGLQILSLSSNRLQGPIPQSLGDMFSLETLDLSNNNLSGIIPKSLERLSYLRYFNVAFNRLEGKIPNEGCFQNFTTKSFMHNYALCGSPQLQVPPCKNITHRLLKTTLMHVLRYVLPIIASIMVILTFIIVLKKFQNRSTSLPMNEGLTLEIHSRNLYNRLLQATDRFNEGNLLGSGSFGSVYKGAVSNGRNVAIKVFNLQLEGVFKSFDVECEVMQSILHRNLVKVISFCSCNDFKALVLEFMPNGSLEKWLYSNHCFLDILQRINIMIDVASALEYLHLGHPNPIIHCDLKPSNVLLDRDMVAHVGDFGIAKMLGEVETMKQTMTLATIGYMAPEYGSAGIVSVKSDVYSYGILLMETFTRRKPTNEIFVGEMSMKHWVKESLSNGIIGVADSSLLRNEENHFMVKANCIASIMGLALDCSAELPEERKDMKDVVCILKKIKIMYLNNIRKV</sequence>
<dbReference type="InterPro" id="IPR001611">
    <property type="entry name" value="Leu-rich_rpt"/>
</dbReference>
<dbReference type="InterPro" id="IPR008271">
    <property type="entry name" value="Ser/Thr_kinase_AS"/>
</dbReference>
<evidence type="ECO:0000256" key="1">
    <source>
        <dbReference type="ARBA" id="ARBA00004162"/>
    </source>
</evidence>
<dbReference type="GO" id="GO:0005524">
    <property type="term" value="F:ATP binding"/>
    <property type="evidence" value="ECO:0007669"/>
    <property type="project" value="UniProtKB-UniRule"/>
</dbReference>
<evidence type="ECO:0000256" key="15">
    <source>
        <dbReference type="ARBA" id="ARBA00023136"/>
    </source>
</evidence>
<dbReference type="Gene3D" id="3.30.200.20">
    <property type="entry name" value="Phosphorylase Kinase, domain 1"/>
    <property type="match status" value="1"/>
</dbReference>
<keyword evidence="16" id="KW-0675">Receptor</keyword>
<evidence type="ECO:0000256" key="9">
    <source>
        <dbReference type="ARBA" id="ARBA00022729"/>
    </source>
</evidence>
<evidence type="ECO:0000256" key="2">
    <source>
        <dbReference type="ARBA" id="ARBA00012513"/>
    </source>
</evidence>
<keyword evidence="17" id="KW-0325">Glycoprotein</keyword>